<dbReference type="InterPro" id="IPR022627">
    <property type="entry name" value="DUF3502"/>
</dbReference>
<dbReference type="GO" id="GO:0035556">
    <property type="term" value="P:intracellular signal transduction"/>
    <property type="evidence" value="ECO:0007669"/>
    <property type="project" value="InterPro"/>
</dbReference>
<dbReference type="AlphaFoldDB" id="A0A6C0FYT0"/>
<dbReference type="PANTHER" id="PTHR43649:SF17">
    <property type="entry name" value="ABC TRANSPORTER SOLUTE BINDING PROTEIN-SUGAR TRANSPORT"/>
    <property type="match status" value="1"/>
</dbReference>
<dbReference type="Pfam" id="PF12010">
    <property type="entry name" value="DUF3502"/>
    <property type="match status" value="1"/>
</dbReference>
<protein>
    <submittedName>
        <fullName evidence="3">ABC transporter substrate-binding protein</fullName>
    </submittedName>
</protein>
<dbReference type="GO" id="GO:0006629">
    <property type="term" value="P:lipid metabolic process"/>
    <property type="evidence" value="ECO:0007669"/>
    <property type="project" value="InterPro"/>
</dbReference>
<dbReference type="KEGG" id="plyc:GXP70_04895"/>
<dbReference type="EMBL" id="CP048209">
    <property type="protein sequence ID" value="QHT59370.1"/>
    <property type="molecule type" value="Genomic_DNA"/>
</dbReference>
<dbReference type="PROSITE" id="PS50008">
    <property type="entry name" value="PIPLC_Y_DOMAIN"/>
    <property type="match status" value="1"/>
</dbReference>
<dbReference type="RefSeq" id="WP_162355436.1">
    <property type="nucleotide sequence ID" value="NZ_CP048209.1"/>
</dbReference>
<keyword evidence="1" id="KW-0732">Signal</keyword>
<dbReference type="Proteomes" id="UP000476064">
    <property type="component" value="Chromosome"/>
</dbReference>
<proteinExistence type="predicted"/>
<evidence type="ECO:0000256" key="1">
    <source>
        <dbReference type="SAM" id="SignalP"/>
    </source>
</evidence>
<dbReference type="PROSITE" id="PS51257">
    <property type="entry name" value="PROKAR_LIPOPROTEIN"/>
    <property type="match status" value="1"/>
</dbReference>
<feature type="chain" id="PRO_5038580055" evidence="1">
    <location>
        <begin position="21"/>
        <end position="516"/>
    </location>
</feature>
<feature type="domain" description="PI-PLC Y-box" evidence="2">
    <location>
        <begin position="396"/>
        <end position="458"/>
    </location>
</feature>
<feature type="signal peptide" evidence="1">
    <location>
        <begin position="1"/>
        <end position="20"/>
    </location>
</feature>
<dbReference type="Gene3D" id="3.40.190.10">
    <property type="entry name" value="Periplasmic binding protein-like II"/>
    <property type="match status" value="2"/>
</dbReference>
<keyword evidence="4" id="KW-1185">Reference proteome</keyword>
<dbReference type="SUPFAM" id="SSF53850">
    <property type="entry name" value="Periplasmic binding protein-like II"/>
    <property type="match status" value="1"/>
</dbReference>
<evidence type="ECO:0000313" key="3">
    <source>
        <dbReference type="EMBL" id="QHT59370.1"/>
    </source>
</evidence>
<gene>
    <name evidence="3" type="ORF">GXP70_04895</name>
</gene>
<dbReference type="GO" id="GO:0004435">
    <property type="term" value="F:phosphatidylinositol-4,5-bisphosphate phospholipase C activity"/>
    <property type="evidence" value="ECO:0007669"/>
    <property type="project" value="InterPro"/>
</dbReference>
<name>A0A6C0FYT0_9BACL</name>
<accession>A0A6C0FYT0</accession>
<organism evidence="3 4">
    <name type="scientific">Paenibacillus lycopersici</name>
    <dbReference type="NCBI Taxonomy" id="2704462"/>
    <lineage>
        <taxon>Bacteria</taxon>
        <taxon>Bacillati</taxon>
        <taxon>Bacillota</taxon>
        <taxon>Bacilli</taxon>
        <taxon>Bacillales</taxon>
        <taxon>Paenibacillaceae</taxon>
        <taxon>Paenibacillus</taxon>
    </lineage>
</organism>
<dbReference type="InterPro" id="IPR050490">
    <property type="entry name" value="Bact_solute-bd_prot1"/>
</dbReference>
<reference evidence="3 4" key="1">
    <citation type="submission" date="2020-01" db="EMBL/GenBank/DDBJ databases">
        <title>Paenibacillus sp. nov., isolated from tomato rhizosphere.</title>
        <authorList>
            <person name="Weon H.-Y."/>
            <person name="Lee S.A."/>
        </authorList>
    </citation>
    <scope>NUCLEOTIDE SEQUENCE [LARGE SCALE GENOMIC DNA]</scope>
    <source>
        <strain evidence="3 4">12200R-189</strain>
    </source>
</reference>
<sequence>MKKQIGAMLALSMVSAFALAGCGTSNEQNAANAAGEAAGNAKTAGNANAASEKPALKPYKLVMYYPGSTPGDLALVQDEISKYLTEKINATIELKPIDWGAYGDKSNLMFTSNEKFDLMFTASYLSYNVNVAKGQFLQVDELLDQYGQGIKDTLGPDWLKGSQVNGHNYAVPTLKEFAGAAGMLFRKDLVDKYNIDLNAIHTLSDLTPIFQTIKDKEPGVTPLVQSGSLNLPGLLTGYSLDYLGDSSGVLDPAAGDLKVVNLLETKQYVDSVHQMRQWYQAGFINKDASTLKDDQLYNIVKAGKGFAFAVTTKPGKDAEMSTQLGVELVQKDLTKPQTTTGEATGAMLAISRTSGDPERAMMFLNLLYTDKTLLNMLDFGIEGKHYVKNANGMLDYPEGVTSQTSGFNPGTAWMFGNQLNTYLWSNEDPQKWEKFKAFNDSSTKSPALGFVWDPTNVKNEVSAVGNAGAEFGGAIMTGTVDPDKYLPQYNAKLKAAGLEKIIAEKQKQLDAWAQAK</sequence>
<dbReference type="InterPro" id="IPR001711">
    <property type="entry name" value="PLipase_C_Pinositol-sp_Y"/>
</dbReference>
<evidence type="ECO:0000259" key="2">
    <source>
        <dbReference type="PROSITE" id="PS50008"/>
    </source>
</evidence>
<evidence type="ECO:0000313" key="4">
    <source>
        <dbReference type="Proteomes" id="UP000476064"/>
    </source>
</evidence>
<dbReference type="PANTHER" id="PTHR43649">
    <property type="entry name" value="ARABINOSE-BINDING PROTEIN-RELATED"/>
    <property type="match status" value="1"/>
</dbReference>